<comment type="caution">
    <text evidence="1">The sequence shown here is derived from an EMBL/GenBank/DDBJ whole genome shotgun (WGS) entry which is preliminary data.</text>
</comment>
<proteinExistence type="predicted"/>
<name>A0AAE0D5H9_COLKA</name>
<reference evidence="1" key="1">
    <citation type="submission" date="2023-02" db="EMBL/GenBank/DDBJ databases">
        <title>Colletotrichum kahawae CIFC_Que2 genome sequencing and assembly.</title>
        <authorList>
            <person name="Baroncelli R."/>
        </authorList>
    </citation>
    <scope>NUCLEOTIDE SEQUENCE</scope>
    <source>
        <strain evidence="1">CIFC_Que2</strain>
    </source>
</reference>
<evidence type="ECO:0000313" key="2">
    <source>
        <dbReference type="Proteomes" id="UP001281614"/>
    </source>
</evidence>
<dbReference type="AlphaFoldDB" id="A0AAE0D5H9"/>
<keyword evidence="2" id="KW-1185">Reference proteome</keyword>
<gene>
    <name evidence="1" type="ORF">CKAH01_05335</name>
</gene>
<protein>
    <submittedName>
        <fullName evidence="1">Uncharacterized protein</fullName>
    </submittedName>
</protein>
<organism evidence="1 2">
    <name type="scientific">Colletotrichum kahawae</name>
    <name type="common">Coffee berry disease fungus</name>
    <dbReference type="NCBI Taxonomy" id="34407"/>
    <lineage>
        <taxon>Eukaryota</taxon>
        <taxon>Fungi</taxon>
        <taxon>Dikarya</taxon>
        <taxon>Ascomycota</taxon>
        <taxon>Pezizomycotina</taxon>
        <taxon>Sordariomycetes</taxon>
        <taxon>Hypocreomycetidae</taxon>
        <taxon>Glomerellales</taxon>
        <taxon>Glomerellaceae</taxon>
        <taxon>Colletotrichum</taxon>
        <taxon>Colletotrichum gloeosporioides species complex</taxon>
    </lineage>
</organism>
<sequence length="129" mass="14945">MIFSSRPYARYIPQHLDLGRGNLRGQIRRHAGIAPWRLVHFGKELRRPLFNFTDGTLLIIISLDTFGIGSGWVAEDPGWLVLTPRWYYGNMDDVLGSWSRYSMNWYSEDNTCFTMGDWEYSKTPTSSTS</sequence>
<dbReference type="EMBL" id="VYYT01000168">
    <property type="protein sequence ID" value="KAK2760649.1"/>
    <property type="molecule type" value="Genomic_DNA"/>
</dbReference>
<accession>A0AAE0D5H9</accession>
<dbReference type="Proteomes" id="UP001281614">
    <property type="component" value="Unassembled WGS sequence"/>
</dbReference>
<evidence type="ECO:0000313" key="1">
    <source>
        <dbReference type="EMBL" id="KAK2760649.1"/>
    </source>
</evidence>